<dbReference type="GO" id="GO:0015095">
    <property type="term" value="F:magnesium ion transmembrane transporter activity"/>
    <property type="evidence" value="ECO:0007669"/>
    <property type="project" value="TreeGrafter"/>
</dbReference>
<dbReference type="Pfam" id="PF22099">
    <property type="entry name" value="MRS2-like"/>
    <property type="match status" value="1"/>
</dbReference>
<dbReference type="eggNOG" id="KOG2662">
    <property type="taxonomic scope" value="Eukaryota"/>
</dbReference>
<dbReference type="AlphaFoldDB" id="A0A1Y5IBA2"/>
<feature type="region of interest" description="Disordered" evidence="12">
    <location>
        <begin position="29"/>
        <end position="63"/>
    </location>
</feature>
<evidence type="ECO:0000256" key="12">
    <source>
        <dbReference type="SAM" id="MobiDB-lite"/>
    </source>
</evidence>
<comment type="function">
    <text evidence="10">Magnesium transporter that may mediate the influx of magnesium.</text>
</comment>
<sequence length="493" mass="54254">MSTPMVFVARVVASTPASTRRGTSEWRMIHRRRGGRERSRDRASGSDGRRGDGTHARALRGVRDDGAASAVRWTVDAGGGATGVMRRAGRGAGARRGGRGATTRVANDAGDRSAGIDPGVDEGTGVPGTASWLFEEDKKRARSGDAEGAQRVREGVSTWHKQERHAGHYLSKPYAVYRINATGGRMPYKQILTRRELLRDTDLSPRDLRRIDPTLGQTNNTPAVIVREDSVLVNLGVRIIICADHALILEPDTMASVNFLESWTQRVQAASMPGSNADGMEVLPFELVMVEAALQETCGQLENRLEHCTRRYRSLERKLQTGLERTTFEEMRFMKQAIVQLESHASAVRDELLETLDDEDDVERMTLSSKATGEAKEVEVEEVENLLEYYVQQTEAVHGATEALLENTRDLDESISVTLSARRLEVSKIELMLSIASFAAAIAAVVTGVFGMNLTSTFEASVVAFYLTTSLLVTGCVGISAWLYRLCRRRNIL</sequence>
<dbReference type="PANTHER" id="PTHR13890">
    <property type="entry name" value="RNA SPLICING PROTEIN MRS2, MITOCHONDRIAL"/>
    <property type="match status" value="1"/>
</dbReference>
<evidence type="ECO:0000256" key="3">
    <source>
        <dbReference type="ARBA" id="ARBA00022448"/>
    </source>
</evidence>
<dbReference type="EMBL" id="KZ155780">
    <property type="protein sequence ID" value="OUS46786.1"/>
    <property type="molecule type" value="Genomic_DNA"/>
</dbReference>
<dbReference type="GO" id="GO:0016020">
    <property type="term" value="C:membrane"/>
    <property type="evidence" value="ECO:0007669"/>
    <property type="project" value="UniProtKB-SubCell"/>
</dbReference>
<evidence type="ECO:0000256" key="8">
    <source>
        <dbReference type="ARBA" id="ARBA00023065"/>
    </source>
</evidence>
<accession>A0A1Y5IBA2</accession>
<feature type="coiled-coil region" evidence="11">
    <location>
        <begin position="291"/>
        <end position="318"/>
    </location>
</feature>
<name>A0A1Y5IBA2_OSTTA</name>
<proteinExistence type="inferred from homology"/>
<feature type="region of interest" description="Disordered" evidence="12">
    <location>
        <begin position="84"/>
        <end position="160"/>
    </location>
</feature>
<evidence type="ECO:0000256" key="1">
    <source>
        <dbReference type="ARBA" id="ARBA00004141"/>
    </source>
</evidence>
<dbReference type="SUPFAM" id="SSF144083">
    <property type="entry name" value="Magnesium transport protein CorA, transmembrane region"/>
    <property type="match status" value="1"/>
</dbReference>
<dbReference type="InterPro" id="IPR039204">
    <property type="entry name" value="MRS2-like"/>
</dbReference>
<evidence type="ECO:0000313" key="13">
    <source>
        <dbReference type="EMBL" id="OUS46786.1"/>
    </source>
</evidence>
<keyword evidence="8 10" id="KW-0406">Ion transport</keyword>
<gene>
    <name evidence="13" type="ORF">BE221DRAFT_191265</name>
</gene>
<evidence type="ECO:0000256" key="10">
    <source>
        <dbReference type="RuleBase" id="RU366041"/>
    </source>
</evidence>
<dbReference type="PANTHER" id="PTHR13890:SF0">
    <property type="entry name" value="MAGNESIUM TRANSPORTER MRS2 HOMOLOG, MITOCHONDRIAL"/>
    <property type="match status" value="1"/>
</dbReference>
<keyword evidence="9 10" id="KW-0472">Membrane</keyword>
<reference evidence="13" key="1">
    <citation type="submission" date="2017-04" db="EMBL/GenBank/DDBJ databases">
        <title>Population genomics of picophytoplankton unveils novel chromosome hypervariability.</title>
        <authorList>
            <consortium name="DOE Joint Genome Institute"/>
            <person name="Blanc-Mathieu R."/>
            <person name="Krasovec M."/>
            <person name="Hebrard M."/>
            <person name="Yau S."/>
            <person name="Desgranges E."/>
            <person name="Martin J."/>
            <person name="Schackwitz W."/>
            <person name="Kuo A."/>
            <person name="Salin G."/>
            <person name="Donnadieu C."/>
            <person name="Desdevises Y."/>
            <person name="Sanchez-Ferandin S."/>
            <person name="Moreau H."/>
            <person name="Rivals E."/>
            <person name="Grigoriev I.V."/>
            <person name="Grimsley N."/>
            <person name="Eyre-Walker A."/>
            <person name="Piganeau G."/>
        </authorList>
    </citation>
    <scope>NUCLEOTIDE SEQUENCE [LARGE SCALE GENOMIC DNA]</scope>
    <source>
        <strain evidence="13">RCC 1115</strain>
    </source>
</reference>
<keyword evidence="11" id="KW-0175">Coiled coil</keyword>
<keyword evidence="3 10" id="KW-0813">Transport</keyword>
<keyword evidence="5 10" id="KW-0460">Magnesium</keyword>
<evidence type="ECO:0000256" key="6">
    <source>
        <dbReference type="ARBA" id="ARBA00022946"/>
    </source>
</evidence>
<evidence type="ECO:0000256" key="11">
    <source>
        <dbReference type="SAM" id="Coils"/>
    </source>
</evidence>
<dbReference type="CDD" id="cd12823">
    <property type="entry name" value="Mrs2_Mfm1p-like"/>
    <property type="match status" value="1"/>
</dbReference>
<dbReference type="Gene3D" id="2.40.128.330">
    <property type="match status" value="1"/>
</dbReference>
<evidence type="ECO:0000256" key="7">
    <source>
        <dbReference type="ARBA" id="ARBA00022989"/>
    </source>
</evidence>
<dbReference type="Gene3D" id="1.20.58.340">
    <property type="entry name" value="Magnesium transport protein CorA, transmembrane region"/>
    <property type="match status" value="1"/>
</dbReference>
<organism evidence="13">
    <name type="scientific">Ostreococcus tauri</name>
    <name type="common">Marine green alga</name>
    <dbReference type="NCBI Taxonomy" id="70448"/>
    <lineage>
        <taxon>Eukaryota</taxon>
        <taxon>Viridiplantae</taxon>
        <taxon>Chlorophyta</taxon>
        <taxon>Mamiellophyceae</taxon>
        <taxon>Mamiellales</taxon>
        <taxon>Bathycoccaceae</taxon>
        <taxon>Ostreococcus</taxon>
    </lineage>
</organism>
<feature type="transmembrane region" description="Helical" evidence="10">
    <location>
        <begin position="431"/>
        <end position="451"/>
    </location>
</feature>
<keyword evidence="6" id="KW-0809">Transit peptide</keyword>
<evidence type="ECO:0000256" key="4">
    <source>
        <dbReference type="ARBA" id="ARBA00022692"/>
    </source>
</evidence>
<dbReference type="InterPro" id="IPR045863">
    <property type="entry name" value="CorA_TM1_TM2"/>
</dbReference>
<comment type="similarity">
    <text evidence="2 10">Belongs to the CorA metal ion transporter (MIT) (TC 1.A.35.5) family.</text>
</comment>
<protein>
    <recommendedName>
        <fullName evidence="10">Magnesium transporter</fullName>
    </recommendedName>
</protein>
<evidence type="ECO:0000256" key="5">
    <source>
        <dbReference type="ARBA" id="ARBA00022842"/>
    </source>
</evidence>
<feature type="compositionally biased region" description="Basic and acidic residues" evidence="12">
    <location>
        <begin position="135"/>
        <end position="160"/>
    </location>
</feature>
<feature type="compositionally biased region" description="Basic and acidic residues" evidence="12">
    <location>
        <begin position="36"/>
        <end position="63"/>
    </location>
</feature>
<evidence type="ECO:0000256" key="2">
    <source>
        <dbReference type="ARBA" id="ARBA00007535"/>
    </source>
</evidence>
<keyword evidence="4 10" id="KW-0812">Transmembrane</keyword>
<keyword evidence="7 10" id="KW-1133">Transmembrane helix</keyword>
<dbReference type="Proteomes" id="UP000195557">
    <property type="component" value="Unassembled WGS sequence"/>
</dbReference>
<feature type="transmembrane region" description="Helical" evidence="10">
    <location>
        <begin position="463"/>
        <end position="484"/>
    </location>
</feature>
<comment type="subcellular location">
    <subcellularLocation>
        <location evidence="1 10">Membrane</location>
        <topology evidence="1 10">Multi-pass membrane protein</topology>
    </subcellularLocation>
</comment>
<evidence type="ECO:0000256" key="9">
    <source>
        <dbReference type="ARBA" id="ARBA00023136"/>
    </source>
</evidence>